<name>A0A0U2LV02_9ENTE</name>
<feature type="transmembrane region" description="Helical" evidence="1">
    <location>
        <begin position="6"/>
        <end position="27"/>
    </location>
</feature>
<keyword evidence="3" id="KW-1185">Reference proteome</keyword>
<keyword evidence="1" id="KW-0472">Membrane</keyword>
<gene>
    <name evidence="2" type="ORF">ATZ35_04625</name>
</gene>
<dbReference type="KEGG" id="erx:ATZ35_04625"/>
<protein>
    <submittedName>
        <fullName evidence="2">Uncharacterized protein</fullName>
    </submittedName>
</protein>
<keyword evidence="1" id="KW-0812">Transmembrane</keyword>
<feature type="transmembrane region" description="Helical" evidence="1">
    <location>
        <begin position="47"/>
        <end position="67"/>
    </location>
</feature>
<accession>A0A0U2LV02</accession>
<sequence length="68" mass="7657">MNNGYTTNPLVIAGVILFIIGLFIFIFGKKFILLRAYFGDRSMFSQILWGTVIMLVGFGLLFISNVFS</sequence>
<dbReference type="EMBL" id="CP013655">
    <property type="protein sequence ID" value="ALS36469.1"/>
    <property type="molecule type" value="Genomic_DNA"/>
</dbReference>
<dbReference type="Proteomes" id="UP000067523">
    <property type="component" value="Chromosome"/>
</dbReference>
<evidence type="ECO:0000313" key="3">
    <source>
        <dbReference type="Proteomes" id="UP000067523"/>
    </source>
</evidence>
<evidence type="ECO:0000313" key="2">
    <source>
        <dbReference type="EMBL" id="ALS36469.1"/>
    </source>
</evidence>
<dbReference type="AlphaFoldDB" id="A0A0U2LV02"/>
<keyword evidence="1" id="KW-1133">Transmembrane helix</keyword>
<proteinExistence type="predicted"/>
<evidence type="ECO:0000256" key="1">
    <source>
        <dbReference type="SAM" id="Phobius"/>
    </source>
</evidence>
<reference evidence="3" key="1">
    <citation type="submission" date="2015-12" db="EMBL/GenBank/DDBJ databases">
        <authorList>
            <person name="Lauer A."/>
            <person name="Humrighouse B."/>
            <person name="Loparev V."/>
            <person name="Shewmaker P.L."/>
            <person name="Whitney A.M."/>
            <person name="McLaughlin R.W."/>
        </authorList>
    </citation>
    <scope>NUCLEOTIDE SEQUENCE [LARGE SCALE GENOMIC DNA]</scope>
    <source>
        <strain evidence="3">LMG 26678</strain>
    </source>
</reference>
<organism evidence="2 3">
    <name type="scientific">Enterococcus rotai</name>
    <dbReference type="NCBI Taxonomy" id="118060"/>
    <lineage>
        <taxon>Bacteria</taxon>
        <taxon>Bacillati</taxon>
        <taxon>Bacillota</taxon>
        <taxon>Bacilli</taxon>
        <taxon>Lactobacillales</taxon>
        <taxon>Enterococcaceae</taxon>
        <taxon>Enterococcus</taxon>
    </lineage>
</organism>